<organism evidence="2 3">
    <name type="scientific">Frondihabitans cladoniiphilus</name>
    <dbReference type="NCBI Taxonomy" id="715785"/>
    <lineage>
        <taxon>Bacteria</taxon>
        <taxon>Bacillati</taxon>
        <taxon>Actinomycetota</taxon>
        <taxon>Actinomycetes</taxon>
        <taxon>Micrococcales</taxon>
        <taxon>Microbacteriaceae</taxon>
        <taxon>Frondihabitans</taxon>
    </lineage>
</organism>
<feature type="region of interest" description="Disordered" evidence="1">
    <location>
        <begin position="1"/>
        <end position="33"/>
    </location>
</feature>
<feature type="compositionally biased region" description="Basic and acidic residues" evidence="1">
    <location>
        <begin position="52"/>
        <end position="73"/>
    </location>
</feature>
<dbReference type="InterPro" id="IPR022183">
    <property type="entry name" value="DUF3710"/>
</dbReference>
<gene>
    <name evidence="2" type="ORF">GCM10025780_06980</name>
</gene>
<feature type="region of interest" description="Disordered" evidence="1">
    <location>
        <begin position="51"/>
        <end position="74"/>
    </location>
</feature>
<dbReference type="Pfam" id="PF12502">
    <property type="entry name" value="DUF3710"/>
    <property type="match status" value="1"/>
</dbReference>
<evidence type="ECO:0000313" key="2">
    <source>
        <dbReference type="EMBL" id="GAA4667412.1"/>
    </source>
</evidence>
<name>A0ABP8VPM7_9MICO</name>
<feature type="compositionally biased region" description="Basic and acidic residues" evidence="1">
    <location>
        <begin position="7"/>
        <end position="20"/>
    </location>
</feature>
<comment type="caution">
    <text evidence="2">The sequence shown here is derived from an EMBL/GenBank/DDBJ whole genome shotgun (WGS) entry which is preliminary data.</text>
</comment>
<dbReference type="Proteomes" id="UP001501295">
    <property type="component" value="Unassembled WGS sequence"/>
</dbReference>
<evidence type="ECO:0000256" key="1">
    <source>
        <dbReference type="SAM" id="MobiDB-lite"/>
    </source>
</evidence>
<dbReference type="EMBL" id="BAABLM010000001">
    <property type="protein sequence ID" value="GAA4667412.1"/>
    <property type="molecule type" value="Genomic_DNA"/>
</dbReference>
<accession>A0ABP8VPM7</accession>
<proteinExistence type="predicted"/>
<protein>
    <submittedName>
        <fullName evidence="2">DUF3710 domain-containing protein</fullName>
    </submittedName>
</protein>
<keyword evidence="3" id="KW-1185">Reference proteome</keyword>
<sequence>MRKSKQKAAEIAEAEARTEVDEATVVEPDAETEAELEVIEADEVEIEADYVLDDKSAPDDRAENGPLDEHEASPVRPYVDLGGVKIVPREGLHLRLEVEEGSKRVVAVGLDFAKSTLQVQPFAAPRSTGLWHEIREQIADQIRKQGGTTTEIEGPFGPEIRAEIPVAAGGDTSAGTSRLARFVGVDGPRWFLRGVIAGEAAADPEAAEKIEDLFRSVVVVRGNDPMPPRDLIPLHMPKAAPTDAAKTVV</sequence>
<reference evidence="3" key="1">
    <citation type="journal article" date="2019" name="Int. J. Syst. Evol. Microbiol.">
        <title>The Global Catalogue of Microorganisms (GCM) 10K type strain sequencing project: providing services to taxonomists for standard genome sequencing and annotation.</title>
        <authorList>
            <consortium name="The Broad Institute Genomics Platform"/>
            <consortium name="The Broad Institute Genome Sequencing Center for Infectious Disease"/>
            <person name="Wu L."/>
            <person name="Ma J."/>
        </authorList>
    </citation>
    <scope>NUCLEOTIDE SEQUENCE [LARGE SCALE GENOMIC DNA]</scope>
    <source>
        <strain evidence="3">JCM 18956</strain>
    </source>
</reference>
<feature type="compositionally biased region" description="Acidic residues" evidence="1">
    <location>
        <begin position="21"/>
        <end position="33"/>
    </location>
</feature>
<evidence type="ECO:0000313" key="3">
    <source>
        <dbReference type="Proteomes" id="UP001501295"/>
    </source>
</evidence>